<evidence type="ECO:0000256" key="2">
    <source>
        <dbReference type="ARBA" id="ARBA00007149"/>
    </source>
</evidence>
<dbReference type="PANTHER" id="PTHR28090:SF1">
    <property type="entry name" value="PROTEIN ROT1"/>
    <property type="match status" value="1"/>
</dbReference>
<protein>
    <recommendedName>
        <fullName evidence="3 10">Protein ROT1</fullName>
    </recommendedName>
</protein>
<keyword evidence="8 10" id="KW-0472">Membrane</keyword>
<reference evidence="12 13" key="1">
    <citation type="submission" date="2019-11" db="EMBL/GenBank/DDBJ databases">
        <title>Venturia inaequalis Genome Resource.</title>
        <authorList>
            <person name="Lichtner F.J."/>
        </authorList>
    </citation>
    <scope>NUCLEOTIDE SEQUENCE [LARGE SCALE GENOMIC DNA]</scope>
    <source>
        <strain evidence="12">Bline_iso_100314</strain>
    </source>
</reference>
<evidence type="ECO:0000256" key="11">
    <source>
        <dbReference type="SAM" id="SignalP"/>
    </source>
</evidence>
<evidence type="ECO:0000313" key="13">
    <source>
        <dbReference type="Proteomes" id="UP000433883"/>
    </source>
</evidence>
<dbReference type="GO" id="GO:0005789">
    <property type="term" value="C:endoplasmic reticulum membrane"/>
    <property type="evidence" value="ECO:0007669"/>
    <property type="project" value="UniProtKB-SubCell"/>
</dbReference>
<comment type="subcellular location">
    <subcellularLocation>
        <location evidence="1">Endoplasmic reticulum membrane</location>
        <topology evidence="1">Single-pass type I membrane protein</topology>
    </subcellularLocation>
</comment>
<keyword evidence="7" id="KW-1133">Transmembrane helix</keyword>
<dbReference type="GO" id="GO:0051082">
    <property type="term" value="F:unfolded protein binding"/>
    <property type="evidence" value="ECO:0007669"/>
    <property type="project" value="TreeGrafter"/>
</dbReference>
<keyword evidence="4" id="KW-0812">Transmembrane</keyword>
<evidence type="ECO:0000256" key="10">
    <source>
        <dbReference type="PIRNR" id="PIRNR017290"/>
    </source>
</evidence>
<evidence type="ECO:0000256" key="1">
    <source>
        <dbReference type="ARBA" id="ARBA00004115"/>
    </source>
</evidence>
<dbReference type="Proteomes" id="UP000433883">
    <property type="component" value="Unassembled WGS sequence"/>
</dbReference>
<evidence type="ECO:0000256" key="6">
    <source>
        <dbReference type="ARBA" id="ARBA00022824"/>
    </source>
</evidence>
<evidence type="ECO:0000256" key="8">
    <source>
        <dbReference type="ARBA" id="ARBA00023136"/>
    </source>
</evidence>
<name>A0A8H3UMS2_VENIN</name>
<feature type="signal peptide" evidence="11">
    <location>
        <begin position="1"/>
        <end position="15"/>
    </location>
</feature>
<dbReference type="GO" id="GO:0006458">
    <property type="term" value="P:'de novo' protein folding"/>
    <property type="evidence" value="ECO:0007669"/>
    <property type="project" value="InterPro"/>
</dbReference>
<evidence type="ECO:0000256" key="9">
    <source>
        <dbReference type="ARBA" id="ARBA00024969"/>
    </source>
</evidence>
<comment type="function">
    <text evidence="9 10">Required for normal levels of the cell wall 1,6-beta-glucan. Involved in a protein folding machinery chaperoning proteins acting in various physiological processes including cell wall synthesis and lysis of autophagic bodies.</text>
</comment>
<evidence type="ECO:0000256" key="4">
    <source>
        <dbReference type="ARBA" id="ARBA00022692"/>
    </source>
</evidence>
<dbReference type="EMBL" id="WNWQ01000273">
    <property type="protein sequence ID" value="KAE9972126.1"/>
    <property type="molecule type" value="Genomic_DNA"/>
</dbReference>
<evidence type="ECO:0000313" key="12">
    <source>
        <dbReference type="EMBL" id="KAE9972126.1"/>
    </source>
</evidence>
<proteinExistence type="inferred from homology"/>
<dbReference type="AlphaFoldDB" id="A0A8H3UMS2"/>
<sequence length="253" mass="28062">MKSLTVLTIASLALAQSDSIVGTWSTKSNSTFTGPVRLSLRVPAQDHDSNTRQGFYDVAKDAMIEPAHPGISYSFTDDGFFEEAYFRAIANPVDPACPKGIMQWQHGKYQKLDNGSLVLTPIAEDGRQLSSDPCNYDSSIYSKYKQPEVFKRYEQLLDPYHNIPRLNLYRFDGSPIPAMYLAYRPPQMVPTTALHPAATASTKSGAKERLKRALEQHIEGPEAVGTWIDTQRLWCFGLGVGTMGMGGVLMYLS</sequence>
<comment type="caution">
    <text evidence="12">The sequence shown here is derived from an EMBL/GenBank/DDBJ whole genome shotgun (WGS) entry which is preliminary data.</text>
</comment>
<organism evidence="12 13">
    <name type="scientific">Venturia inaequalis</name>
    <name type="common">Apple scab fungus</name>
    <dbReference type="NCBI Taxonomy" id="5025"/>
    <lineage>
        <taxon>Eukaryota</taxon>
        <taxon>Fungi</taxon>
        <taxon>Dikarya</taxon>
        <taxon>Ascomycota</taxon>
        <taxon>Pezizomycotina</taxon>
        <taxon>Dothideomycetes</taxon>
        <taxon>Pleosporomycetidae</taxon>
        <taxon>Venturiales</taxon>
        <taxon>Venturiaceae</taxon>
        <taxon>Venturia</taxon>
    </lineage>
</organism>
<dbReference type="PIRSF" id="PIRSF017290">
    <property type="entry name" value="ROT1_prd"/>
    <property type="match status" value="1"/>
</dbReference>
<gene>
    <name evidence="12" type="ORF">BLS_004172</name>
</gene>
<dbReference type="PANTHER" id="PTHR28090">
    <property type="entry name" value="PROTEIN ROT1"/>
    <property type="match status" value="1"/>
</dbReference>
<feature type="chain" id="PRO_5034339083" description="Protein ROT1" evidence="11">
    <location>
        <begin position="16"/>
        <end position="253"/>
    </location>
</feature>
<dbReference type="Pfam" id="PF10681">
    <property type="entry name" value="Rot1"/>
    <property type="match status" value="1"/>
</dbReference>
<evidence type="ECO:0000256" key="3">
    <source>
        <dbReference type="ARBA" id="ARBA00017291"/>
    </source>
</evidence>
<dbReference type="InterPro" id="IPR019623">
    <property type="entry name" value="Rot1"/>
</dbReference>
<accession>A0A8H3UMS2</accession>
<evidence type="ECO:0000256" key="5">
    <source>
        <dbReference type="ARBA" id="ARBA00022729"/>
    </source>
</evidence>
<keyword evidence="6 10" id="KW-0256">Endoplasmic reticulum</keyword>
<evidence type="ECO:0000256" key="7">
    <source>
        <dbReference type="ARBA" id="ARBA00022989"/>
    </source>
</evidence>
<keyword evidence="5 11" id="KW-0732">Signal</keyword>
<comment type="similarity">
    <text evidence="2 10">Belongs to the ROT1 family.</text>
</comment>